<feature type="compositionally biased region" description="Basic and acidic residues" evidence="1">
    <location>
        <begin position="123"/>
        <end position="145"/>
    </location>
</feature>
<organism evidence="3 4">
    <name type="scientific">Meloidogyne incognita</name>
    <name type="common">Southern root-knot nematode worm</name>
    <name type="synonym">Oxyuris incognita</name>
    <dbReference type="NCBI Taxonomy" id="6306"/>
    <lineage>
        <taxon>Eukaryota</taxon>
        <taxon>Metazoa</taxon>
        <taxon>Ecdysozoa</taxon>
        <taxon>Nematoda</taxon>
        <taxon>Chromadorea</taxon>
        <taxon>Rhabditida</taxon>
        <taxon>Tylenchina</taxon>
        <taxon>Tylenchomorpha</taxon>
        <taxon>Tylenchoidea</taxon>
        <taxon>Meloidogynidae</taxon>
        <taxon>Meloidogyninae</taxon>
        <taxon>Meloidogyne</taxon>
        <taxon>Meloidogyne incognita group</taxon>
    </lineage>
</organism>
<feature type="compositionally biased region" description="Basic and acidic residues" evidence="1">
    <location>
        <begin position="80"/>
        <end position="108"/>
    </location>
</feature>
<evidence type="ECO:0000256" key="1">
    <source>
        <dbReference type="SAM" id="MobiDB-lite"/>
    </source>
</evidence>
<dbReference type="AlphaFoldDB" id="A0A914NHS6"/>
<protein>
    <submittedName>
        <fullName evidence="4">Candidate secreted effector</fullName>
    </submittedName>
</protein>
<feature type="compositionally biased region" description="Basic and acidic residues" evidence="1">
    <location>
        <begin position="159"/>
        <end position="175"/>
    </location>
</feature>
<feature type="region of interest" description="Disordered" evidence="1">
    <location>
        <begin position="56"/>
        <end position="108"/>
    </location>
</feature>
<feature type="compositionally biased region" description="Pro residues" evidence="1">
    <location>
        <begin position="148"/>
        <end position="158"/>
    </location>
</feature>
<feature type="region of interest" description="Disordered" evidence="1">
    <location>
        <begin position="122"/>
        <end position="222"/>
    </location>
</feature>
<keyword evidence="2" id="KW-0812">Transmembrane</keyword>
<keyword evidence="2" id="KW-1133">Transmembrane helix</keyword>
<evidence type="ECO:0000313" key="4">
    <source>
        <dbReference type="WBParaSite" id="Minc3s06562g40001"/>
    </source>
</evidence>
<keyword evidence="2" id="KW-0472">Membrane</keyword>
<name>A0A914NHS6_MELIC</name>
<reference evidence="4" key="1">
    <citation type="submission" date="2022-11" db="UniProtKB">
        <authorList>
            <consortium name="WormBaseParasite"/>
        </authorList>
    </citation>
    <scope>IDENTIFICATION</scope>
</reference>
<sequence length="290" mass="32509">MNLLAFLDTCGSWQIWMLIISFLALHSLLVVFVIDSFITCLCIRLRKIKEEKEKKLLLLHPPPTEEPKQPPPPKPKPMKPTKEKKPAKATEEKKPTKDKEKPAKEVEIKPVVNLASGLYENFEAAKEKTPPKEERPKETTARSSRDIAPPPPPPPSPPPEEKKSKSDVKIKREIKILPIMVKKKEKKKDKKKPKKKKPSERSSTSGESGSDTKTEKPAKETKGRTVIQASLKNFFCYFNHHFFQFQIPALPKFEFKQVGATSAASATSTTKGNTTGTSTVGRSTTSVDTK</sequence>
<dbReference type="Proteomes" id="UP000887563">
    <property type="component" value="Unplaced"/>
</dbReference>
<evidence type="ECO:0000256" key="2">
    <source>
        <dbReference type="SAM" id="Phobius"/>
    </source>
</evidence>
<evidence type="ECO:0000313" key="3">
    <source>
        <dbReference type="Proteomes" id="UP000887563"/>
    </source>
</evidence>
<feature type="transmembrane region" description="Helical" evidence="2">
    <location>
        <begin position="15"/>
        <end position="45"/>
    </location>
</feature>
<feature type="compositionally biased region" description="Basic residues" evidence="1">
    <location>
        <begin position="181"/>
        <end position="198"/>
    </location>
</feature>
<keyword evidence="3" id="KW-1185">Reference proteome</keyword>
<accession>A0A914NHS6</accession>
<feature type="compositionally biased region" description="Basic and acidic residues" evidence="1">
    <location>
        <begin position="210"/>
        <end position="222"/>
    </location>
</feature>
<proteinExistence type="predicted"/>
<feature type="region of interest" description="Disordered" evidence="1">
    <location>
        <begin position="263"/>
        <end position="290"/>
    </location>
</feature>
<dbReference type="WBParaSite" id="Minc3s06562g40001">
    <property type="protein sequence ID" value="Minc3s06562g40001"/>
    <property type="gene ID" value="Minc3s06562g40001"/>
</dbReference>